<feature type="transmembrane region" description="Helical" evidence="1">
    <location>
        <begin position="15"/>
        <end position="39"/>
    </location>
</feature>
<dbReference type="OrthoDB" id="2658510at2"/>
<keyword evidence="1" id="KW-0472">Membrane</keyword>
<evidence type="ECO:0000313" key="3">
    <source>
        <dbReference type="EMBL" id="SFD70737.1"/>
    </source>
</evidence>
<feature type="domain" description="Phosphodiester glycosidase" evidence="2">
    <location>
        <begin position="159"/>
        <end position="272"/>
    </location>
</feature>
<dbReference type="STRING" id="1045775.SAMN05216378_1085"/>
<reference evidence="4" key="1">
    <citation type="submission" date="2016-10" db="EMBL/GenBank/DDBJ databases">
        <authorList>
            <person name="Varghese N."/>
            <person name="Submissions S."/>
        </authorList>
    </citation>
    <scope>NUCLEOTIDE SEQUENCE [LARGE SCALE GENOMIC DNA]</scope>
    <source>
        <strain evidence="4">CGMCC 1.10784</strain>
    </source>
</reference>
<accession>A0A1I1UJ26</accession>
<keyword evidence="1" id="KW-0812">Transmembrane</keyword>
<evidence type="ECO:0000313" key="4">
    <source>
        <dbReference type="Proteomes" id="UP000198855"/>
    </source>
</evidence>
<name>A0A1I1UJ26_9BACL</name>
<keyword evidence="4" id="KW-1185">Reference proteome</keyword>
<sequence>MENQSGTAFERKRKLLIAAIMAAIILVLGLLLVIMIYALQVKNEGTTRDAHAPSAYVYEELEAANGMKLHVLRTSPSNITLAAIQNNVALTPHYGVNGGFFYEKALLSIAIVDSMPVNGALGEYGAGEENAKYARGTLVWDGAMDKLSVQVVRMASELKVMDHTRFWAQGGISMSLGQDQNWLKQVETEQAPLPDEKRLRSAAVYDRDGKLYLIVSSTKGSLQEFRDAIVEKVGSGRLQDGIFLDGDGSSQLRSAEKVLTGDNRPVVQMIALVK</sequence>
<proteinExistence type="predicted"/>
<dbReference type="AlphaFoldDB" id="A0A1I1UJ26"/>
<dbReference type="EMBL" id="FOMT01000001">
    <property type="protein sequence ID" value="SFD70737.1"/>
    <property type="molecule type" value="Genomic_DNA"/>
</dbReference>
<evidence type="ECO:0000256" key="1">
    <source>
        <dbReference type="SAM" id="Phobius"/>
    </source>
</evidence>
<dbReference type="InterPro" id="IPR018711">
    <property type="entry name" value="NAGPA"/>
</dbReference>
<evidence type="ECO:0000259" key="2">
    <source>
        <dbReference type="Pfam" id="PF09992"/>
    </source>
</evidence>
<organism evidence="3 4">
    <name type="scientific">Paenibacillus catalpae</name>
    <dbReference type="NCBI Taxonomy" id="1045775"/>
    <lineage>
        <taxon>Bacteria</taxon>
        <taxon>Bacillati</taxon>
        <taxon>Bacillota</taxon>
        <taxon>Bacilli</taxon>
        <taxon>Bacillales</taxon>
        <taxon>Paenibacillaceae</taxon>
        <taxon>Paenibacillus</taxon>
    </lineage>
</organism>
<keyword evidence="1" id="KW-1133">Transmembrane helix</keyword>
<gene>
    <name evidence="3" type="ORF">SAMN05216378_1085</name>
</gene>
<dbReference type="Proteomes" id="UP000198855">
    <property type="component" value="Unassembled WGS sequence"/>
</dbReference>
<dbReference type="RefSeq" id="WP_091181827.1">
    <property type="nucleotide sequence ID" value="NZ_FOMT01000001.1"/>
</dbReference>
<protein>
    <recommendedName>
        <fullName evidence="2">Phosphodiester glycosidase domain-containing protein</fullName>
    </recommendedName>
</protein>
<dbReference type="Pfam" id="PF09992">
    <property type="entry name" value="NAGPA"/>
    <property type="match status" value="1"/>
</dbReference>